<evidence type="ECO:0000256" key="1">
    <source>
        <dbReference type="SAM" id="MobiDB-lite"/>
    </source>
</evidence>
<accession>A0A2I0KA19</accession>
<dbReference type="Proteomes" id="UP000233551">
    <property type="component" value="Unassembled WGS sequence"/>
</dbReference>
<sequence>WGPHAYFQMLAESRNEMQSSSSNANNHHLTVRQHELETVYIDPQRGVEESQFNIRDTSPILEGREGNGRH</sequence>
<feature type="compositionally biased region" description="Polar residues" evidence="1">
    <location>
        <begin position="16"/>
        <end position="28"/>
    </location>
</feature>
<gene>
    <name evidence="2" type="ORF">CRG98_014205</name>
</gene>
<keyword evidence="3" id="KW-1185">Reference proteome</keyword>
<dbReference type="AlphaFoldDB" id="A0A2I0KA19"/>
<evidence type="ECO:0000313" key="2">
    <source>
        <dbReference type="EMBL" id="PKI65389.1"/>
    </source>
</evidence>
<name>A0A2I0KA19_PUNGR</name>
<proteinExistence type="predicted"/>
<organism evidence="2 3">
    <name type="scientific">Punica granatum</name>
    <name type="common">Pomegranate</name>
    <dbReference type="NCBI Taxonomy" id="22663"/>
    <lineage>
        <taxon>Eukaryota</taxon>
        <taxon>Viridiplantae</taxon>
        <taxon>Streptophyta</taxon>
        <taxon>Embryophyta</taxon>
        <taxon>Tracheophyta</taxon>
        <taxon>Spermatophyta</taxon>
        <taxon>Magnoliopsida</taxon>
        <taxon>eudicotyledons</taxon>
        <taxon>Gunneridae</taxon>
        <taxon>Pentapetalae</taxon>
        <taxon>rosids</taxon>
        <taxon>malvids</taxon>
        <taxon>Myrtales</taxon>
        <taxon>Lythraceae</taxon>
        <taxon>Punica</taxon>
    </lineage>
</organism>
<feature type="non-terminal residue" evidence="2">
    <location>
        <position position="1"/>
    </location>
</feature>
<dbReference type="STRING" id="22663.A0A2I0KA19"/>
<comment type="caution">
    <text evidence="2">The sequence shown here is derived from an EMBL/GenBank/DDBJ whole genome shotgun (WGS) entry which is preliminary data.</text>
</comment>
<protein>
    <submittedName>
        <fullName evidence="2">Uncharacterized protein</fullName>
    </submittedName>
</protein>
<evidence type="ECO:0000313" key="3">
    <source>
        <dbReference type="Proteomes" id="UP000233551"/>
    </source>
</evidence>
<dbReference type="EMBL" id="PGOL01000754">
    <property type="protein sequence ID" value="PKI65389.1"/>
    <property type="molecule type" value="Genomic_DNA"/>
</dbReference>
<feature type="region of interest" description="Disordered" evidence="1">
    <location>
        <begin position="15"/>
        <end position="70"/>
    </location>
</feature>
<reference evidence="2 3" key="1">
    <citation type="submission" date="2017-11" db="EMBL/GenBank/DDBJ databases">
        <title>De-novo sequencing of pomegranate (Punica granatum L.) genome.</title>
        <authorList>
            <person name="Akparov Z."/>
            <person name="Amiraslanov A."/>
            <person name="Hajiyeva S."/>
            <person name="Abbasov M."/>
            <person name="Kaur K."/>
            <person name="Hamwieh A."/>
            <person name="Solovyev V."/>
            <person name="Salamov A."/>
            <person name="Braich B."/>
            <person name="Kosarev P."/>
            <person name="Mahmoud A."/>
            <person name="Hajiyev E."/>
            <person name="Babayeva S."/>
            <person name="Izzatullayeva V."/>
            <person name="Mammadov A."/>
            <person name="Mammadov A."/>
            <person name="Sharifova S."/>
            <person name="Ojaghi J."/>
            <person name="Eynullazada K."/>
            <person name="Bayramov B."/>
            <person name="Abdulazimova A."/>
            <person name="Shahmuradov I."/>
        </authorList>
    </citation>
    <scope>NUCLEOTIDE SEQUENCE [LARGE SCALE GENOMIC DNA]</scope>
    <source>
        <strain evidence="3">cv. AG2017</strain>
        <tissue evidence="2">Leaf</tissue>
    </source>
</reference>